<protein>
    <submittedName>
        <fullName evidence="3">Lysostaphin resistance A-like protein</fullName>
    </submittedName>
</protein>
<dbReference type="InterPro" id="IPR003675">
    <property type="entry name" value="Rce1/LyrA-like_dom"/>
</dbReference>
<name>A0ABV4U1W3_9BACT</name>
<dbReference type="EMBL" id="JBGUBD010000001">
    <property type="protein sequence ID" value="MFA9476819.1"/>
    <property type="molecule type" value="Genomic_DNA"/>
</dbReference>
<evidence type="ECO:0000313" key="4">
    <source>
        <dbReference type="Proteomes" id="UP001575105"/>
    </source>
</evidence>
<feature type="transmembrane region" description="Helical" evidence="1">
    <location>
        <begin position="322"/>
        <end position="350"/>
    </location>
</feature>
<dbReference type="PANTHER" id="PTHR36435">
    <property type="entry name" value="SLR1288 PROTEIN"/>
    <property type="match status" value="1"/>
</dbReference>
<feature type="transmembrane region" description="Helical" evidence="1">
    <location>
        <begin position="283"/>
        <end position="301"/>
    </location>
</feature>
<accession>A0ABV4U1W3</accession>
<gene>
    <name evidence="3" type="ORF">ACERK3_00800</name>
</gene>
<dbReference type="Proteomes" id="UP001575105">
    <property type="component" value="Unassembled WGS sequence"/>
</dbReference>
<feature type="transmembrane region" description="Helical" evidence="1">
    <location>
        <begin position="445"/>
        <end position="467"/>
    </location>
</feature>
<evidence type="ECO:0000259" key="2">
    <source>
        <dbReference type="Pfam" id="PF02517"/>
    </source>
</evidence>
<reference evidence="3 4" key="1">
    <citation type="submission" date="2024-08" db="EMBL/GenBank/DDBJ databases">
        <title>Whole-genome sequencing of halo(alkali)philic microorganisms from hypersaline lakes.</title>
        <authorList>
            <person name="Sorokin D.Y."/>
            <person name="Merkel A.Y."/>
            <person name="Messina E."/>
            <person name="Yakimov M."/>
        </authorList>
    </citation>
    <scope>NUCLEOTIDE SEQUENCE [LARGE SCALE GENOMIC DNA]</scope>
    <source>
        <strain evidence="3 4">AB-hyl4</strain>
    </source>
</reference>
<dbReference type="PANTHER" id="PTHR36435:SF1">
    <property type="entry name" value="CAAX AMINO TERMINAL PROTEASE FAMILY PROTEIN"/>
    <property type="match status" value="1"/>
</dbReference>
<keyword evidence="4" id="KW-1185">Reference proteome</keyword>
<feature type="transmembrane region" description="Helical" evidence="1">
    <location>
        <begin position="205"/>
        <end position="234"/>
    </location>
</feature>
<organism evidence="3 4">
    <name type="scientific">Natronomicrosphaera hydrolytica</name>
    <dbReference type="NCBI Taxonomy" id="3242702"/>
    <lineage>
        <taxon>Bacteria</taxon>
        <taxon>Pseudomonadati</taxon>
        <taxon>Planctomycetota</taxon>
        <taxon>Phycisphaerae</taxon>
        <taxon>Phycisphaerales</taxon>
        <taxon>Phycisphaeraceae</taxon>
        <taxon>Natronomicrosphaera</taxon>
    </lineage>
</organism>
<feature type="transmembrane region" description="Helical" evidence="1">
    <location>
        <begin position="401"/>
        <end position="417"/>
    </location>
</feature>
<feature type="transmembrane region" description="Helical" evidence="1">
    <location>
        <begin position="255"/>
        <end position="277"/>
    </location>
</feature>
<feature type="transmembrane region" description="Helical" evidence="1">
    <location>
        <begin position="370"/>
        <end position="389"/>
    </location>
</feature>
<evidence type="ECO:0000313" key="3">
    <source>
        <dbReference type="EMBL" id="MFA9476819.1"/>
    </source>
</evidence>
<keyword evidence="1" id="KW-1133">Transmembrane helix</keyword>
<keyword evidence="1" id="KW-0472">Membrane</keyword>
<proteinExistence type="predicted"/>
<feature type="transmembrane region" description="Helical" evidence="1">
    <location>
        <begin position="12"/>
        <end position="32"/>
    </location>
</feature>
<comment type="caution">
    <text evidence="3">The sequence shown here is derived from an EMBL/GenBank/DDBJ whole genome shotgun (WGS) entry which is preliminary data.</text>
</comment>
<dbReference type="Pfam" id="PF02517">
    <property type="entry name" value="Rce1-like"/>
    <property type="match status" value="1"/>
</dbReference>
<keyword evidence="1" id="KW-0812">Transmembrane</keyword>
<sequence>MNAADGGTRRGGGAIAAAWVVMLVCVVVMMLLQRVGDPEPSMAIDAGPTMDQTFSGRLIVGINQLGEQAGVDVEQTTRSMLEEFEASAFSPGAHLRVVILEAELDGPEPARERLAAVLAAMDAAEGETDIGDMVQTSWRDAQTLHAIYEAAVLGEPTMDLTDEDRAMLLAGQGWFGRLALSHDPATREASPSFRESVLGEATRTVLAAVGVLVGLVVAVLVGLGLLILAVVLWADGRLRMRYRPVRGPTGPFLEAAALFLLLMLVLSVGLGLGEAMIGVPMSPLLYVLVPLAMFWPLVRGVSWRRWCNGMGWQQGAGVWREVGSGLVGYVAGLPIIALGLAMTVLLSGWLAEDADHPVAEELFTGGTMELVLVLLLAVVWAPVVEEAIFRGAFYHHMRRRWNAVVSGLVVGVIFAAIHPQGIAGIPVLTAVAVVLSMIREWRGSLIGPIAAHAVHNFGATMILLLVMR</sequence>
<dbReference type="InterPro" id="IPR052710">
    <property type="entry name" value="CAAX_protease"/>
</dbReference>
<evidence type="ECO:0000256" key="1">
    <source>
        <dbReference type="SAM" id="Phobius"/>
    </source>
</evidence>
<feature type="domain" description="CAAX prenyl protease 2/Lysostaphin resistance protein A-like" evidence="2">
    <location>
        <begin position="370"/>
        <end position="457"/>
    </location>
</feature>
<dbReference type="RefSeq" id="WP_425343745.1">
    <property type="nucleotide sequence ID" value="NZ_JBGUBD010000001.1"/>
</dbReference>